<proteinExistence type="predicted"/>
<evidence type="ECO:0000313" key="4">
    <source>
        <dbReference type="EMBL" id="BET02819.1"/>
    </source>
</evidence>
<gene>
    <name evidence="4" type="ORF">NTJ_15637</name>
</gene>
<keyword evidence="3" id="KW-0472">Membrane</keyword>
<feature type="compositionally biased region" description="Basic residues" evidence="2">
    <location>
        <begin position="81"/>
        <end position="90"/>
    </location>
</feature>
<reference evidence="4 5" key="1">
    <citation type="submission" date="2023-09" db="EMBL/GenBank/DDBJ databases">
        <title>Nesidiocoris tenuis whole genome shotgun sequence.</title>
        <authorList>
            <person name="Shibata T."/>
            <person name="Shimoda M."/>
            <person name="Kobayashi T."/>
            <person name="Uehara T."/>
        </authorList>
    </citation>
    <scope>NUCLEOTIDE SEQUENCE [LARGE SCALE GENOMIC DNA]</scope>
    <source>
        <strain evidence="4 5">Japan</strain>
    </source>
</reference>
<evidence type="ECO:0000256" key="1">
    <source>
        <dbReference type="ARBA" id="ARBA00022679"/>
    </source>
</evidence>
<dbReference type="Pfam" id="PF00201">
    <property type="entry name" value="UDPGT"/>
    <property type="match status" value="1"/>
</dbReference>
<accession>A0ABN7BEW8</accession>
<keyword evidence="3" id="KW-0812">Transmembrane</keyword>
<name>A0ABN7BEW8_9HEMI</name>
<keyword evidence="3" id="KW-1133">Transmembrane helix</keyword>
<keyword evidence="5" id="KW-1185">Reference proteome</keyword>
<feature type="region of interest" description="Disordered" evidence="2">
    <location>
        <begin position="71"/>
        <end position="90"/>
    </location>
</feature>
<evidence type="ECO:0000313" key="5">
    <source>
        <dbReference type="Proteomes" id="UP001307889"/>
    </source>
</evidence>
<dbReference type="EMBL" id="AP028922">
    <property type="protein sequence ID" value="BET02819.1"/>
    <property type="molecule type" value="Genomic_DNA"/>
</dbReference>
<keyword evidence="1" id="KW-0808">Transferase</keyword>
<dbReference type="Proteomes" id="UP001307889">
    <property type="component" value="Chromosome 14"/>
</dbReference>
<evidence type="ECO:0000256" key="3">
    <source>
        <dbReference type="SAM" id="Phobius"/>
    </source>
</evidence>
<dbReference type="InterPro" id="IPR002213">
    <property type="entry name" value="UDP_glucos_trans"/>
</dbReference>
<protein>
    <submittedName>
        <fullName evidence="4">MFS transporter, ACS family, solute carrier family 17 (Sodium-dependent inorganic phosphate cotransporter), other</fullName>
    </submittedName>
</protein>
<organism evidence="4 5">
    <name type="scientific">Nesidiocoris tenuis</name>
    <dbReference type="NCBI Taxonomy" id="355587"/>
    <lineage>
        <taxon>Eukaryota</taxon>
        <taxon>Metazoa</taxon>
        <taxon>Ecdysozoa</taxon>
        <taxon>Arthropoda</taxon>
        <taxon>Hexapoda</taxon>
        <taxon>Insecta</taxon>
        <taxon>Pterygota</taxon>
        <taxon>Neoptera</taxon>
        <taxon>Paraneoptera</taxon>
        <taxon>Hemiptera</taxon>
        <taxon>Heteroptera</taxon>
        <taxon>Panheteroptera</taxon>
        <taxon>Cimicomorpha</taxon>
        <taxon>Miridae</taxon>
        <taxon>Dicyphina</taxon>
        <taxon>Nesidiocoris</taxon>
    </lineage>
</organism>
<feature type="transmembrane region" description="Helical" evidence="3">
    <location>
        <begin position="33"/>
        <end position="57"/>
    </location>
</feature>
<sequence>MSPVDEAAYWVEYVLKHGNVLQPASVQMPFYQIYMLDILAALMGACFLVIIVAKIVIQKVFDLIFGRKKSIKKSERQEPKKQKKIKSKKE</sequence>
<evidence type="ECO:0000256" key="2">
    <source>
        <dbReference type="SAM" id="MobiDB-lite"/>
    </source>
</evidence>